<dbReference type="AlphaFoldDB" id="A0A9D2H4R9"/>
<dbReference type="Pfam" id="PF13378">
    <property type="entry name" value="MR_MLE_C"/>
    <property type="match status" value="1"/>
</dbReference>
<dbReference type="InterPro" id="IPR029065">
    <property type="entry name" value="Enolase_C-like"/>
</dbReference>
<protein>
    <recommendedName>
        <fullName evidence="5">glucarate dehydratase</fullName>
        <ecNumber evidence="5">4.2.1.40</ecNumber>
    </recommendedName>
</protein>
<dbReference type="Proteomes" id="UP000824220">
    <property type="component" value="Unassembled WGS sequence"/>
</dbReference>
<feature type="active site" description="Proton acceptor" evidence="9">
    <location>
        <position position="206"/>
    </location>
</feature>
<organism evidence="11 12">
    <name type="scientific">Candidatus Microbacterium stercoravium</name>
    <dbReference type="NCBI Taxonomy" id="2838697"/>
    <lineage>
        <taxon>Bacteria</taxon>
        <taxon>Bacillati</taxon>
        <taxon>Actinomycetota</taxon>
        <taxon>Actinomycetes</taxon>
        <taxon>Micrococcales</taxon>
        <taxon>Microbacteriaceae</taxon>
        <taxon>Microbacterium</taxon>
    </lineage>
</organism>
<dbReference type="InterPro" id="IPR034598">
    <property type="entry name" value="GlucD-like"/>
</dbReference>
<dbReference type="Pfam" id="PF02746">
    <property type="entry name" value="MR_MLE_N"/>
    <property type="match status" value="1"/>
</dbReference>
<evidence type="ECO:0000256" key="6">
    <source>
        <dbReference type="ARBA" id="ARBA00022723"/>
    </source>
</evidence>
<sequence length="437" mass="47057">MSDEIVVSVPGGTALAEHAIREVRITPVAFHDTPLLNTVGVHEPFALRAVVRIRTASGVTGLGETYGDAAHLTRLARAAERVLGCDVFAGNELRARVTASIATDRTSGGHGMSGMVTGTSTADRALSPFDVASYDARGKILGVPVSELLGGRVRDTVPYSGYLFYKWAGHPGDEPDGWGEALTPQGIVAQARRIVDEYGFGALKLKGGVFEPDHEIAAVLALREEFPDLPLRIDPNGAWSVETSIRVADALGDVLEYLEDPTGSLEAMAEVRRHTDLPLATNMWVVAFDHIAEAVRLGAIDIVLSDHHFWGGFERSKLLAGISETLGWGLSMHSNSHLGISLAAMTHLAGATPVLDYACDTHWPWKRPDEDVIAPGALEFSNGALAVPTAPGLGVELDEDLLAKLHRQYVDCGIRERDDTGYMQRFDPSFVNASPRW</sequence>
<evidence type="ECO:0000256" key="7">
    <source>
        <dbReference type="ARBA" id="ARBA00022842"/>
    </source>
</evidence>
<dbReference type="PANTHER" id="PTHR48080">
    <property type="entry name" value="D-GALACTONATE DEHYDRATASE-RELATED"/>
    <property type="match status" value="1"/>
</dbReference>
<reference evidence="11" key="2">
    <citation type="submission" date="2021-04" db="EMBL/GenBank/DDBJ databases">
        <authorList>
            <person name="Gilroy R."/>
        </authorList>
    </citation>
    <scope>NUCLEOTIDE SEQUENCE</scope>
    <source>
        <strain evidence="11">ChiHjej8B7-3636</strain>
    </source>
</reference>
<evidence type="ECO:0000313" key="12">
    <source>
        <dbReference type="Proteomes" id="UP000824220"/>
    </source>
</evidence>
<comment type="pathway">
    <text evidence="3">Carbohydrate acid metabolism; D-glucarate degradation; 2,5-dioxopentanoate from D-glucarate: step 1/2.</text>
</comment>
<dbReference type="InterPro" id="IPR034593">
    <property type="entry name" value="DgoD-like"/>
</dbReference>
<evidence type="ECO:0000313" key="11">
    <source>
        <dbReference type="EMBL" id="HJA03350.1"/>
    </source>
</evidence>
<dbReference type="InterPro" id="IPR029017">
    <property type="entry name" value="Enolase-like_N"/>
</dbReference>
<name>A0A9D2H4R9_9MICO</name>
<dbReference type="CDD" id="cd03323">
    <property type="entry name" value="D-glucarate_dehydratase"/>
    <property type="match status" value="1"/>
</dbReference>
<comment type="cofactor">
    <cofactor evidence="2">
        <name>Mg(2+)</name>
        <dbReference type="ChEBI" id="CHEBI:18420"/>
    </cofactor>
</comment>
<dbReference type="SUPFAM" id="SSF51604">
    <property type="entry name" value="Enolase C-terminal domain-like"/>
    <property type="match status" value="1"/>
</dbReference>
<keyword evidence="7" id="KW-0460">Magnesium</keyword>
<dbReference type="Gene3D" id="3.20.20.120">
    <property type="entry name" value="Enolase-like C-terminal domain"/>
    <property type="match status" value="1"/>
</dbReference>
<dbReference type="EC" id="4.2.1.40" evidence="5"/>
<keyword evidence="8" id="KW-0456">Lyase</keyword>
<dbReference type="GO" id="GO:0008872">
    <property type="term" value="F:glucarate dehydratase activity"/>
    <property type="evidence" value="ECO:0007669"/>
    <property type="project" value="UniProtKB-EC"/>
</dbReference>
<evidence type="ECO:0000259" key="10">
    <source>
        <dbReference type="SMART" id="SM00922"/>
    </source>
</evidence>
<dbReference type="SMART" id="SM00922">
    <property type="entry name" value="MR_MLE"/>
    <property type="match status" value="1"/>
</dbReference>
<evidence type="ECO:0000256" key="9">
    <source>
        <dbReference type="PIRSR" id="PIRSR634598-1"/>
    </source>
</evidence>
<dbReference type="SFLD" id="SFLDS00001">
    <property type="entry name" value="Enolase"/>
    <property type="match status" value="1"/>
</dbReference>
<evidence type="ECO:0000256" key="5">
    <source>
        <dbReference type="ARBA" id="ARBA00011973"/>
    </source>
</evidence>
<dbReference type="EMBL" id="DXAM01000010">
    <property type="protein sequence ID" value="HJA03350.1"/>
    <property type="molecule type" value="Genomic_DNA"/>
</dbReference>
<evidence type="ECO:0000256" key="8">
    <source>
        <dbReference type="ARBA" id="ARBA00023239"/>
    </source>
</evidence>
<dbReference type="PANTHER" id="PTHR48080:SF4">
    <property type="entry name" value="GLUCARATE DEHYDRATASE"/>
    <property type="match status" value="1"/>
</dbReference>
<dbReference type="InterPro" id="IPR013341">
    <property type="entry name" value="Mandelate_racemase_N_dom"/>
</dbReference>
<feature type="domain" description="Mandelate racemase/muconate lactonizing enzyme C-terminal" evidence="10">
    <location>
        <begin position="184"/>
        <end position="278"/>
    </location>
</feature>
<dbReference type="SUPFAM" id="SSF54826">
    <property type="entry name" value="Enolase N-terminal domain-like"/>
    <property type="match status" value="1"/>
</dbReference>
<keyword evidence="6" id="KW-0479">Metal-binding</keyword>
<comment type="catalytic activity">
    <reaction evidence="1">
        <text>D-glucarate = 5-dehydro-4-deoxy-D-glucarate + H2O</text>
        <dbReference type="Rhea" id="RHEA:14573"/>
        <dbReference type="ChEBI" id="CHEBI:15377"/>
        <dbReference type="ChEBI" id="CHEBI:30612"/>
        <dbReference type="ChEBI" id="CHEBI:42819"/>
        <dbReference type="EC" id="4.2.1.40"/>
    </reaction>
</comment>
<dbReference type="SFLD" id="SFLDG00055">
    <property type="entry name" value="glucarate_dehydratase"/>
    <property type="match status" value="1"/>
</dbReference>
<dbReference type="Gene3D" id="3.30.390.10">
    <property type="entry name" value="Enolase-like, N-terminal domain"/>
    <property type="match status" value="1"/>
</dbReference>
<proteinExistence type="inferred from homology"/>
<comment type="similarity">
    <text evidence="4">Belongs to the mandelate racemase/muconate lactonizing enzyme family. GlucD subfamily.</text>
</comment>
<evidence type="ECO:0000256" key="3">
    <source>
        <dbReference type="ARBA" id="ARBA00005183"/>
    </source>
</evidence>
<dbReference type="InterPro" id="IPR036849">
    <property type="entry name" value="Enolase-like_C_sf"/>
</dbReference>
<dbReference type="GO" id="GO:0046872">
    <property type="term" value="F:metal ion binding"/>
    <property type="evidence" value="ECO:0007669"/>
    <property type="project" value="UniProtKB-KW"/>
</dbReference>
<accession>A0A9D2H4R9</accession>
<evidence type="ECO:0000256" key="4">
    <source>
        <dbReference type="ARBA" id="ARBA00009938"/>
    </source>
</evidence>
<gene>
    <name evidence="11" type="ORF">H9800_00610</name>
</gene>
<evidence type="ECO:0000256" key="2">
    <source>
        <dbReference type="ARBA" id="ARBA00001946"/>
    </source>
</evidence>
<evidence type="ECO:0000256" key="1">
    <source>
        <dbReference type="ARBA" id="ARBA00001426"/>
    </source>
</evidence>
<dbReference type="InterPro" id="IPR013342">
    <property type="entry name" value="Mandelate_racemase_C"/>
</dbReference>
<comment type="caution">
    <text evidence="11">The sequence shown here is derived from an EMBL/GenBank/DDBJ whole genome shotgun (WGS) entry which is preliminary data.</text>
</comment>
<reference evidence="11" key="1">
    <citation type="journal article" date="2021" name="PeerJ">
        <title>Extensive microbial diversity within the chicken gut microbiome revealed by metagenomics and culture.</title>
        <authorList>
            <person name="Gilroy R."/>
            <person name="Ravi A."/>
            <person name="Getino M."/>
            <person name="Pursley I."/>
            <person name="Horton D.L."/>
            <person name="Alikhan N.F."/>
            <person name="Baker D."/>
            <person name="Gharbi K."/>
            <person name="Hall N."/>
            <person name="Watson M."/>
            <person name="Adriaenssens E.M."/>
            <person name="Foster-Nyarko E."/>
            <person name="Jarju S."/>
            <person name="Secka A."/>
            <person name="Antonio M."/>
            <person name="Oren A."/>
            <person name="Chaudhuri R.R."/>
            <person name="La Ragione R."/>
            <person name="Hildebrand F."/>
            <person name="Pallen M.J."/>
        </authorList>
    </citation>
    <scope>NUCLEOTIDE SEQUENCE</scope>
    <source>
        <strain evidence="11">ChiHjej8B7-3636</strain>
    </source>
</reference>
<feature type="active site" description="Proton acceptor" evidence="9">
    <location>
        <position position="333"/>
    </location>
</feature>